<gene>
    <name evidence="2" type="ORF">SVUK_LOCUS6385</name>
</gene>
<dbReference type="GO" id="GO:0006402">
    <property type="term" value="P:mRNA catabolic process"/>
    <property type="evidence" value="ECO:0007669"/>
    <property type="project" value="TreeGrafter"/>
</dbReference>
<evidence type="ECO:0000313" key="2">
    <source>
        <dbReference type="EMBL" id="VDM71387.1"/>
    </source>
</evidence>
<keyword evidence="3" id="KW-1185">Reference proteome</keyword>
<feature type="region of interest" description="Disordered" evidence="1">
    <location>
        <begin position="1"/>
        <end position="113"/>
    </location>
</feature>
<evidence type="ECO:0000256" key="1">
    <source>
        <dbReference type="SAM" id="MobiDB-lite"/>
    </source>
</evidence>
<dbReference type="Gene3D" id="2.40.50.690">
    <property type="match status" value="1"/>
</dbReference>
<feature type="compositionally biased region" description="Polar residues" evidence="1">
    <location>
        <begin position="81"/>
        <end position="110"/>
    </location>
</feature>
<dbReference type="GO" id="GO:0010587">
    <property type="term" value="P:miRNA catabolic process"/>
    <property type="evidence" value="ECO:0007669"/>
    <property type="project" value="TreeGrafter"/>
</dbReference>
<feature type="compositionally biased region" description="Polar residues" evidence="1">
    <location>
        <begin position="28"/>
        <end position="45"/>
    </location>
</feature>
<accession>A0A3P7J4S8</accession>
<dbReference type="OrthoDB" id="5838082at2759"/>
<dbReference type="PANTHER" id="PTHR23355:SF9">
    <property type="entry name" value="DIS3-LIKE EXONUCLEASE 2"/>
    <property type="match status" value="1"/>
</dbReference>
<name>A0A3P7J4S8_STRVU</name>
<sequence>MSAQDEKRELESGLSTSTTRRPQRNFFGPSNISNKEQGSSPNHLNNRNRRNSDQRPHPLDSEVKNGAVKIGSAPKKKFRQRVTSDQELNQDPQLTPLGNSTPLQTGSVPQTPVAVSDIQKGRMSYSNTTPRQQPNSVQRTRKITIFKPYLDEDRVQQGLQKSLFLKGVIRINQRKYEEAFINNPAGSDQADIAILGMPDRNRALHGDVVAVCVRPRAFWVVNEELYKDWKKGALQKTSAVENE</sequence>
<dbReference type="GO" id="GO:0000175">
    <property type="term" value="F:3'-5'-RNA exonuclease activity"/>
    <property type="evidence" value="ECO:0007669"/>
    <property type="project" value="TreeGrafter"/>
</dbReference>
<dbReference type="AlphaFoldDB" id="A0A3P7J4S8"/>
<organism evidence="2 3">
    <name type="scientific">Strongylus vulgaris</name>
    <name type="common">Blood worm</name>
    <dbReference type="NCBI Taxonomy" id="40348"/>
    <lineage>
        <taxon>Eukaryota</taxon>
        <taxon>Metazoa</taxon>
        <taxon>Ecdysozoa</taxon>
        <taxon>Nematoda</taxon>
        <taxon>Chromadorea</taxon>
        <taxon>Rhabditida</taxon>
        <taxon>Rhabditina</taxon>
        <taxon>Rhabditomorpha</taxon>
        <taxon>Strongyloidea</taxon>
        <taxon>Strongylidae</taxon>
        <taxon>Strongylus</taxon>
    </lineage>
</organism>
<protein>
    <recommendedName>
        <fullName evidence="4">Rrp44-like cold shock domain-containing protein</fullName>
    </recommendedName>
</protein>
<feature type="non-terminal residue" evidence="2">
    <location>
        <position position="243"/>
    </location>
</feature>
<evidence type="ECO:0000313" key="3">
    <source>
        <dbReference type="Proteomes" id="UP000270094"/>
    </source>
</evidence>
<feature type="compositionally biased region" description="Basic and acidic residues" evidence="1">
    <location>
        <begin position="50"/>
        <end position="63"/>
    </location>
</feature>
<feature type="compositionally biased region" description="Basic and acidic residues" evidence="1">
    <location>
        <begin position="1"/>
        <end position="11"/>
    </location>
</feature>
<proteinExistence type="predicted"/>
<evidence type="ECO:0008006" key="4">
    <source>
        <dbReference type="Google" id="ProtNLM"/>
    </source>
</evidence>
<dbReference type="PANTHER" id="PTHR23355">
    <property type="entry name" value="RIBONUCLEASE"/>
    <property type="match status" value="1"/>
</dbReference>
<dbReference type="InterPro" id="IPR012340">
    <property type="entry name" value="NA-bd_OB-fold"/>
</dbReference>
<dbReference type="EMBL" id="UYYB01020195">
    <property type="protein sequence ID" value="VDM71387.1"/>
    <property type="molecule type" value="Genomic_DNA"/>
</dbReference>
<dbReference type="Proteomes" id="UP000270094">
    <property type="component" value="Unassembled WGS sequence"/>
</dbReference>
<dbReference type="SUPFAM" id="SSF50249">
    <property type="entry name" value="Nucleic acid-binding proteins"/>
    <property type="match status" value="1"/>
</dbReference>
<dbReference type="GO" id="GO:0000932">
    <property type="term" value="C:P-body"/>
    <property type="evidence" value="ECO:0007669"/>
    <property type="project" value="TreeGrafter"/>
</dbReference>
<reference evidence="2 3" key="1">
    <citation type="submission" date="2018-11" db="EMBL/GenBank/DDBJ databases">
        <authorList>
            <consortium name="Pathogen Informatics"/>
        </authorList>
    </citation>
    <scope>NUCLEOTIDE SEQUENCE [LARGE SCALE GENOMIC DNA]</scope>
</reference>
<dbReference type="InterPro" id="IPR050180">
    <property type="entry name" value="RNR_Ribonuclease"/>
</dbReference>